<dbReference type="SUPFAM" id="SSF56954">
    <property type="entry name" value="Outer membrane efflux proteins (OEP)"/>
    <property type="match status" value="1"/>
</dbReference>
<name>A0A0G3XE18_9SPHN</name>
<dbReference type="STRING" id="1348774.AB433_04725"/>
<dbReference type="Proteomes" id="UP000035287">
    <property type="component" value="Chromosome"/>
</dbReference>
<evidence type="ECO:0000313" key="3">
    <source>
        <dbReference type="Proteomes" id="UP000035287"/>
    </source>
</evidence>
<dbReference type="Gene3D" id="1.20.1600.10">
    <property type="entry name" value="Outer membrane efflux proteins (OEP)"/>
    <property type="match status" value="1"/>
</dbReference>
<dbReference type="EMBL" id="CP011770">
    <property type="protein sequence ID" value="AKM09442.1"/>
    <property type="molecule type" value="Genomic_DNA"/>
</dbReference>
<dbReference type="GO" id="GO:0015562">
    <property type="term" value="F:efflux transmembrane transporter activity"/>
    <property type="evidence" value="ECO:0007669"/>
    <property type="project" value="InterPro"/>
</dbReference>
<keyword evidence="3" id="KW-1185">Reference proteome</keyword>
<dbReference type="AlphaFoldDB" id="A0A0G3XE18"/>
<comment type="similarity">
    <text evidence="1">Belongs to the outer membrane factor (OMF) (TC 1.B.17) family.</text>
</comment>
<accession>A0A0G3XE18</accession>
<dbReference type="InterPro" id="IPR003423">
    <property type="entry name" value="OMP_efflux"/>
</dbReference>
<dbReference type="Pfam" id="PF02321">
    <property type="entry name" value="OEP"/>
    <property type="match status" value="1"/>
</dbReference>
<protein>
    <submittedName>
        <fullName evidence="2">Uncharacterized protein</fullName>
    </submittedName>
</protein>
<dbReference type="KEGG" id="cna:AB433_04725"/>
<evidence type="ECO:0000256" key="1">
    <source>
        <dbReference type="ARBA" id="ARBA00007613"/>
    </source>
</evidence>
<organism evidence="2 3">
    <name type="scientific">Croceicoccus naphthovorans</name>
    <dbReference type="NCBI Taxonomy" id="1348774"/>
    <lineage>
        <taxon>Bacteria</taxon>
        <taxon>Pseudomonadati</taxon>
        <taxon>Pseudomonadota</taxon>
        <taxon>Alphaproteobacteria</taxon>
        <taxon>Sphingomonadales</taxon>
        <taxon>Erythrobacteraceae</taxon>
        <taxon>Croceicoccus</taxon>
    </lineage>
</organism>
<dbReference type="PATRIC" id="fig|1348774.3.peg.993"/>
<evidence type="ECO:0000313" key="2">
    <source>
        <dbReference type="EMBL" id="AKM09442.1"/>
    </source>
</evidence>
<gene>
    <name evidence="2" type="ORF">AB433_04725</name>
</gene>
<dbReference type="RefSeq" id="WP_047820130.1">
    <property type="nucleotide sequence ID" value="NZ_CP011770.1"/>
</dbReference>
<sequence>MSTIVGWYDSTLFAKFWTVWRVDAGWPSKSLCRNAGVSARERIARIARLRYREGVADYLEVLDAERNLYAARQQLLMTQRAYLRTARRCSSRWAEG</sequence>
<proteinExistence type="inferred from homology"/>
<reference evidence="2 3" key="1">
    <citation type="submission" date="2015-06" db="EMBL/GenBank/DDBJ databases">
        <authorList>
            <person name="Zeng Y."/>
            <person name="Huang Y."/>
        </authorList>
    </citation>
    <scope>NUCLEOTIDE SEQUENCE [LARGE SCALE GENOMIC DNA]</scope>
    <source>
        <strain evidence="2 3">PQ-2</strain>
    </source>
</reference>